<keyword evidence="1" id="KW-0695">RNA-directed DNA polymerase</keyword>
<keyword evidence="2" id="KW-1185">Reference proteome</keyword>
<sequence>QQLDRKVYNRLRICIWKQWKTIRNRYRNLIKLGLSKYYARMWSKTSIGYSRAARSPILCRTLTNAYFRKEGYVGFYERYYLKTESQIKLF</sequence>
<dbReference type="GO" id="GO:0003964">
    <property type="term" value="F:RNA-directed DNA polymerase activity"/>
    <property type="evidence" value="ECO:0007669"/>
    <property type="project" value="UniProtKB-KW"/>
</dbReference>
<protein>
    <submittedName>
        <fullName evidence="1">RNA-directed DNA polymerase</fullName>
    </submittedName>
</protein>
<reference evidence="2" key="1">
    <citation type="submission" date="2016-10" db="EMBL/GenBank/DDBJ databases">
        <authorList>
            <person name="Varghese N."/>
            <person name="Submissions S."/>
        </authorList>
    </citation>
    <scope>NUCLEOTIDE SEQUENCE [LARGE SCALE GENOMIC DNA]</scope>
    <source>
        <strain evidence="2">DSM 23920</strain>
    </source>
</reference>
<dbReference type="AlphaFoldDB" id="A0A1H4DAE1"/>
<dbReference type="Proteomes" id="UP000199656">
    <property type="component" value="Unassembled WGS sequence"/>
</dbReference>
<dbReference type="EMBL" id="FNRL01000013">
    <property type="protein sequence ID" value="SEA69735.1"/>
    <property type="molecule type" value="Genomic_DNA"/>
</dbReference>
<gene>
    <name evidence="1" type="ORF">SAMN05660909_03013</name>
</gene>
<dbReference type="STRING" id="408074.SAMN05660909_03013"/>
<name>A0A1H4DAE1_9BACT</name>
<organism evidence="1 2">
    <name type="scientific">Chitinophaga terrae</name>
    <name type="common">ex Kim and Jung 2007</name>
    <dbReference type="NCBI Taxonomy" id="408074"/>
    <lineage>
        <taxon>Bacteria</taxon>
        <taxon>Pseudomonadati</taxon>
        <taxon>Bacteroidota</taxon>
        <taxon>Chitinophagia</taxon>
        <taxon>Chitinophagales</taxon>
        <taxon>Chitinophagaceae</taxon>
        <taxon>Chitinophaga</taxon>
    </lineage>
</organism>
<keyword evidence="1" id="KW-0808">Transferase</keyword>
<feature type="non-terminal residue" evidence="1">
    <location>
        <position position="1"/>
    </location>
</feature>
<evidence type="ECO:0000313" key="2">
    <source>
        <dbReference type="Proteomes" id="UP000199656"/>
    </source>
</evidence>
<proteinExistence type="predicted"/>
<accession>A0A1H4DAE1</accession>
<keyword evidence="1" id="KW-0548">Nucleotidyltransferase</keyword>
<evidence type="ECO:0000313" key="1">
    <source>
        <dbReference type="EMBL" id="SEA69735.1"/>
    </source>
</evidence>